<evidence type="ECO:0000313" key="2">
    <source>
        <dbReference type="EMBL" id="EMT52717.1"/>
    </source>
</evidence>
<accession>M8DGY3</accession>
<sequence length="329" mass="36153">MKKKHVVIIAALLILIAAGFAVWSFTAVRLAEGYVYEEENRVLHAKVIPGKENVTVELQEAKVETIDDLPAVTNTTYIFTGSLEEGKLSLTTQQGQAVAAAVTPDELVFHGQWLEQYEPETKLVATQTTAYNEKLVALNQRVSERAEDIKKQRAEQKAKEAAELAKKVEQLTKLEADIAENVKYLSDLNVSEDQAIYEQHLADLQALSEEIAALGQDTGMSEVKSSMVASMSAVMDGIHVLDASIGQKAKSISNIIEIMQGDLNQAEVLWSQVKEQIADKENRTKKYNEVAQAGKEALGKAKQELAAANKILNGYKSKAEGYYRKATAN</sequence>
<dbReference type="AlphaFoldDB" id="M8DGY3"/>
<dbReference type="Proteomes" id="UP000012081">
    <property type="component" value="Unassembled WGS sequence"/>
</dbReference>
<dbReference type="RefSeq" id="WP_003387516.1">
    <property type="nucleotide sequence ID" value="NZ_APBN01000003.1"/>
</dbReference>
<dbReference type="GeneID" id="89500717"/>
<evidence type="ECO:0000313" key="3">
    <source>
        <dbReference type="Proteomes" id="UP000012081"/>
    </source>
</evidence>
<dbReference type="EMBL" id="APBN01000003">
    <property type="protein sequence ID" value="EMT52717.1"/>
    <property type="molecule type" value="Genomic_DNA"/>
</dbReference>
<name>M8DGY3_9BACL</name>
<protein>
    <submittedName>
        <fullName evidence="2">Uncharacterized protein</fullName>
    </submittedName>
</protein>
<feature type="coiled-coil region" evidence="1">
    <location>
        <begin position="132"/>
        <end position="217"/>
    </location>
</feature>
<reference evidence="2 3" key="1">
    <citation type="submission" date="2013-03" db="EMBL/GenBank/DDBJ databases">
        <title>Assembly of a new bacterial strain Brevibacillus borstelensis AK1.</title>
        <authorList>
            <person name="Rajan I."/>
            <person name="PoliReddy D."/>
            <person name="Sugumar T."/>
            <person name="Rathinam K."/>
            <person name="Alqarawi S."/>
            <person name="Khalil A.B."/>
            <person name="Sivakumar N."/>
        </authorList>
    </citation>
    <scope>NUCLEOTIDE SEQUENCE [LARGE SCALE GENOMIC DNA]</scope>
    <source>
        <strain evidence="2 3">AK1</strain>
    </source>
</reference>
<keyword evidence="3" id="KW-1185">Reference proteome</keyword>
<keyword evidence="1" id="KW-0175">Coiled coil</keyword>
<dbReference type="PATRIC" id="fig|1300222.3.peg.1653"/>
<evidence type="ECO:0000256" key="1">
    <source>
        <dbReference type="SAM" id="Coils"/>
    </source>
</evidence>
<organism evidence="2 3">
    <name type="scientific">Brevibacillus borstelensis AK1</name>
    <dbReference type="NCBI Taxonomy" id="1300222"/>
    <lineage>
        <taxon>Bacteria</taxon>
        <taxon>Bacillati</taxon>
        <taxon>Bacillota</taxon>
        <taxon>Bacilli</taxon>
        <taxon>Bacillales</taxon>
        <taxon>Paenibacillaceae</taxon>
        <taxon>Brevibacillus</taxon>
    </lineage>
</organism>
<comment type="caution">
    <text evidence="2">The sequence shown here is derived from an EMBL/GenBank/DDBJ whole genome shotgun (WGS) entry which is preliminary data.</text>
</comment>
<proteinExistence type="predicted"/>
<gene>
    <name evidence="2" type="ORF">I532_08057</name>
</gene>